<keyword evidence="2" id="KW-1185">Reference proteome</keyword>
<evidence type="ECO:0008006" key="3">
    <source>
        <dbReference type="Google" id="ProtNLM"/>
    </source>
</evidence>
<accession>A0AAV6LLF1</accession>
<protein>
    <recommendedName>
        <fullName evidence="3">Retrotransposon gag domain-containing protein</fullName>
    </recommendedName>
</protein>
<dbReference type="EMBL" id="JACTNZ010000001">
    <property type="protein sequence ID" value="KAG5564864.1"/>
    <property type="molecule type" value="Genomic_DNA"/>
</dbReference>
<comment type="caution">
    <text evidence="1">The sequence shown here is derived from an EMBL/GenBank/DDBJ whole genome shotgun (WGS) entry which is preliminary data.</text>
</comment>
<reference evidence="1" key="1">
    <citation type="submission" date="2020-08" db="EMBL/GenBank/DDBJ databases">
        <title>Plant Genome Project.</title>
        <authorList>
            <person name="Zhang R.-G."/>
        </authorList>
    </citation>
    <scope>NUCLEOTIDE SEQUENCE</scope>
    <source>
        <strain evidence="1">WSP0</strain>
        <tissue evidence="1">Leaf</tissue>
    </source>
</reference>
<dbReference type="Proteomes" id="UP000823749">
    <property type="component" value="Chromosome 1"/>
</dbReference>
<evidence type="ECO:0000313" key="2">
    <source>
        <dbReference type="Proteomes" id="UP000823749"/>
    </source>
</evidence>
<name>A0AAV6LLF1_9ERIC</name>
<sequence>MRPYNTAGDFTKKIKMDVPDFEGKVNPTLFHDWLASIEEYFDWHNMVDDRRVRFAKMKLVGLAKIWWMGVEGDIQRLGQPPISTWQEMKARLKE</sequence>
<evidence type="ECO:0000313" key="1">
    <source>
        <dbReference type="EMBL" id="KAG5564864.1"/>
    </source>
</evidence>
<organism evidence="1 2">
    <name type="scientific">Rhododendron griersonianum</name>
    <dbReference type="NCBI Taxonomy" id="479676"/>
    <lineage>
        <taxon>Eukaryota</taxon>
        <taxon>Viridiplantae</taxon>
        <taxon>Streptophyta</taxon>
        <taxon>Embryophyta</taxon>
        <taxon>Tracheophyta</taxon>
        <taxon>Spermatophyta</taxon>
        <taxon>Magnoliopsida</taxon>
        <taxon>eudicotyledons</taxon>
        <taxon>Gunneridae</taxon>
        <taxon>Pentapetalae</taxon>
        <taxon>asterids</taxon>
        <taxon>Ericales</taxon>
        <taxon>Ericaceae</taxon>
        <taxon>Ericoideae</taxon>
        <taxon>Rhodoreae</taxon>
        <taxon>Rhododendron</taxon>
    </lineage>
</organism>
<proteinExistence type="predicted"/>
<gene>
    <name evidence="1" type="ORF">RHGRI_000906</name>
</gene>
<dbReference type="AlphaFoldDB" id="A0AAV6LLF1"/>